<dbReference type="GeneID" id="10329603"/>
<keyword evidence="9 10" id="KW-0234">DNA repair</keyword>
<dbReference type="SUPFAM" id="SSF50249">
    <property type="entry name" value="Nucleic acid-binding proteins"/>
    <property type="match status" value="1"/>
</dbReference>
<reference evidence="12 13" key="1">
    <citation type="journal article" date="2010" name="Environ. Microbiol.">
        <title>Genomic analysis of oceanic cyanobacterial myoviruses compared with T4-like myoviruses from diverse hosts and environments.</title>
        <authorList>
            <person name="Sullivan M.B."/>
            <person name="Huang K.H."/>
            <person name="Ignacio-Espinoza J.C."/>
            <person name="Berlin A.M."/>
            <person name="Kelly L."/>
            <person name="Weigele P.R."/>
            <person name="DeFrancesco A.S."/>
            <person name="Kern S.E."/>
            <person name="Thompson L.R."/>
            <person name="Young S."/>
            <person name="Yandava C."/>
            <person name="Fu R."/>
            <person name="Krastins B."/>
            <person name="Chase M."/>
            <person name="Sarracino D."/>
            <person name="Osburne M.S."/>
            <person name="Henn M.R."/>
            <person name="Chisholm S.W."/>
        </authorList>
    </citation>
    <scope>NUCLEOTIDE SEQUENCE [LARGE SCALE GENOMIC DNA]</scope>
    <source>
        <strain evidence="12">NATL1A-15</strain>
    </source>
</reference>
<keyword evidence="5" id="KW-0227">DNA damage</keyword>
<feature type="domain" description="Bacteriophage T4 Gp32 single-stranded DNA-binding" evidence="11">
    <location>
        <begin position="48"/>
        <end position="246"/>
    </location>
</feature>
<dbReference type="InterPro" id="IPR012339">
    <property type="entry name" value="Phage_T4_Gp32_ssDNA-bd"/>
</dbReference>
<dbReference type="GO" id="GO:0039686">
    <property type="term" value="P:bidirectional double-stranded viral DNA replication"/>
    <property type="evidence" value="ECO:0007669"/>
    <property type="project" value="UniProtKB-UniRule"/>
</dbReference>
<dbReference type="Proteomes" id="UP000006532">
    <property type="component" value="Segment"/>
</dbReference>
<keyword evidence="8 10" id="KW-0238">DNA-binding</keyword>
<keyword evidence="7 10" id="KW-1194">Viral DNA replication</keyword>
<evidence type="ECO:0000256" key="10">
    <source>
        <dbReference type="HAMAP-Rule" id="MF_04152"/>
    </source>
</evidence>
<evidence type="ECO:0000256" key="2">
    <source>
        <dbReference type="ARBA" id="ARBA00022491"/>
    </source>
</evidence>
<name>E3SP07_9CAUD</name>
<dbReference type="KEGG" id="vg:10329603"/>
<dbReference type="GO" id="GO:0006260">
    <property type="term" value="P:DNA replication"/>
    <property type="evidence" value="ECO:0007669"/>
    <property type="project" value="UniProtKB-KW"/>
</dbReference>
<evidence type="ECO:0000259" key="11">
    <source>
        <dbReference type="Pfam" id="PF08804"/>
    </source>
</evidence>
<dbReference type="GO" id="GO:0046872">
    <property type="term" value="F:metal ion binding"/>
    <property type="evidence" value="ECO:0007669"/>
    <property type="project" value="UniProtKB-KW"/>
</dbReference>
<evidence type="ECO:0000313" key="13">
    <source>
        <dbReference type="Proteomes" id="UP000006532"/>
    </source>
</evidence>
<dbReference type="Pfam" id="PF08804">
    <property type="entry name" value="gp32"/>
    <property type="match status" value="1"/>
</dbReference>
<comment type="caution">
    <text evidence="10">Lacks conserved residue(s) required for the propagation of feature annotation.</text>
</comment>
<comment type="subunit">
    <text evidence="10">Homodimer in the absence of DNA, monomer when binding DNA. Interacts with the DNA helicase assembly protein; a ternary complex between the helicase assembly protein, the single-stranded DNA-binding protein and ssDNA is an obligatory intermediate in the helicase loading mechanism. Part of the replicase complex that includes the DNA polymerase, the polymerase clamp, the clamp loader complex, the single-stranded DNA binding protein, the primase, the replicative helicase and the helicase assembly factor. Interacts (via C-terminus) with the viral SF1 dDA helicase. Interacts with the viral SF2 UvsW repair helicase.</text>
</comment>
<evidence type="ECO:0000256" key="1">
    <source>
        <dbReference type="ARBA" id="ARBA00018590"/>
    </source>
</evidence>
<dbReference type="GO" id="GO:0006310">
    <property type="term" value="P:DNA recombination"/>
    <property type="evidence" value="ECO:0007669"/>
    <property type="project" value="UniProtKB-UniRule"/>
</dbReference>
<keyword evidence="10" id="KW-0233">DNA recombination</keyword>
<dbReference type="GO" id="GO:0003697">
    <property type="term" value="F:single-stranded DNA binding"/>
    <property type="evidence" value="ECO:0007669"/>
    <property type="project" value="UniProtKB-UniRule"/>
</dbReference>
<comment type="similarity">
    <text evidence="10">Belongs to the Tequatrovirus single-stranded DNA-binding protein family.</text>
</comment>
<gene>
    <name evidence="12" type="primary">gp32</name>
    <name evidence="12" type="ORF">PSSM7_002</name>
</gene>
<sequence length="308" mass="34548">MSFASLKKASSKGDTFAKLSREIDKLNQPAAGSSADERFWKPELDKSGNGYAVIRFLPAPDGEEMPWAKVWSHAFKGPGGQWYIENSLTTLGKDDPVGELNRELWNSGRDSDKEVARAQKRKLSYYSNIYVVQDPAHPENEGRVFLYKFGKKIFDKLIEAMQPAFADESPVDPFNFWKGADFKLKIRKVDGYWNYDKSEFAAPKVLGNFDDDKLESIWKEGYSLAEFEAEKNFKSYEQLTTRLNLVLGKGVAAPVRPNINVDSEEYEPKPSSGFNDSDLAGLKSAVASSPVEDSEDTLSYFAKLAGED</sequence>
<proteinExistence type="inferred from homology"/>
<evidence type="ECO:0000256" key="3">
    <source>
        <dbReference type="ARBA" id="ARBA00022705"/>
    </source>
</evidence>
<protein>
    <recommendedName>
        <fullName evidence="1 10">Single-stranded DNA-binding protein</fullName>
        <shortName evidence="10">SSB protein</shortName>
    </recommendedName>
    <alternativeName>
        <fullName evidence="10">Helix-destabilizing protein</fullName>
    </alternativeName>
</protein>
<dbReference type="InterPro" id="IPR012340">
    <property type="entry name" value="NA-bd_OB-fold"/>
</dbReference>
<evidence type="ECO:0000256" key="9">
    <source>
        <dbReference type="ARBA" id="ARBA00023204"/>
    </source>
</evidence>
<accession>E3SP07</accession>
<evidence type="ECO:0000313" key="12">
    <source>
        <dbReference type="EMBL" id="ADO99101.1"/>
    </source>
</evidence>
<evidence type="ECO:0000256" key="8">
    <source>
        <dbReference type="ARBA" id="ARBA00023125"/>
    </source>
</evidence>
<evidence type="ECO:0000256" key="7">
    <source>
        <dbReference type="ARBA" id="ARBA00023109"/>
    </source>
</evidence>
<dbReference type="InterPro" id="IPR044947">
    <property type="entry name" value="Phage_T4_Gp32_ssDNA-bd_sf"/>
</dbReference>
<dbReference type="InterPro" id="IPR046395">
    <property type="entry name" value="SSB_T4"/>
</dbReference>
<evidence type="ECO:0000256" key="4">
    <source>
        <dbReference type="ARBA" id="ARBA00022723"/>
    </source>
</evidence>
<dbReference type="OrthoDB" id="3870at10239"/>
<evidence type="ECO:0000256" key="5">
    <source>
        <dbReference type="ARBA" id="ARBA00022763"/>
    </source>
</evidence>
<organism evidence="12 13">
    <name type="scientific">Prochlorococcus phage P-SSM7</name>
    <dbReference type="NCBI Taxonomy" id="445688"/>
    <lineage>
        <taxon>Viruses</taxon>
        <taxon>Duplodnaviria</taxon>
        <taxon>Heunggongvirae</taxon>
        <taxon>Uroviricota</taxon>
        <taxon>Caudoviricetes</taxon>
        <taxon>Pantevenvirales</taxon>
        <taxon>Kyanoviridae</taxon>
        <taxon>Palaemonvirus</taxon>
        <taxon>Palaemonvirus pssm7</taxon>
    </lineage>
</organism>
<keyword evidence="3" id="KW-0235">DNA replication</keyword>
<dbReference type="GO" id="GO:0006281">
    <property type="term" value="P:DNA repair"/>
    <property type="evidence" value="ECO:0007669"/>
    <property type="project" value="UniProtKB-UniRule"/>
</dbReference>
<keyword evidence="4" id="KW-0479">Metal-binding</keyword>
<evidence type="ECO:0000256" key="6">
    <source>
        <dbReference type="ARBA" id="ARBA00022833"/>
    </source>
</evidence>
<dbReference type="EMBL" id="GU071103">
    <property type="protein sequence ID" value="ADO99101.1"/>
    <property type="molecule type" value="Genomic_DNA"/>
</dbReference>
<comment type="domain">
    <text evidence="10">The acidic C-terminus is involved in modulating the ssDNA binding properties. The N-terminus LAST motif is involved in the cooperative binding of the protein to single-stranded nucleic acids.</text>
</comment>
<keyword evidence="6" id="KW-0862">Zinc</keyword>
<keyword evidence="13" id="KW-1185">Reference proteome</keyword>
<dbReference type="RefSeq" id="YP_004324833.1">
    <property type="nucleotide sequence ID" value="NC_015290.1"/>
</dbReference>
<keyword evidence="2 10" id="KW-0678">Repressor</keyword>
<dbReference type="HAMAP" id="MF_04152">
    <property type="entry name" value="SSB_T4"/>
    <property type="match status" value="1"/>
</dbReference>
<comment type="function">
    <text evidence="10">Single-stranded DNA-binding protein that participates in viral DNA replication, recombination, and repair. Coats the lagging-strand ssDNA as the replication fork advances. Stimulates the activities of viral DNA polymerase and the replicative helicase, probably via its interaction with the helicase assembly factor. Together with the replicative helicase and the helicase assembly factor, promotes pairing of two homologous DNA molecules containing complementary single-stranded regions and mediates homologous DNA strand exchange. Promotes also the formation of joint molecules. mRNA specific autogenous translational repressor.</text>
</comment>
<dbReference type="Gene3D" id="3.90.198.10">
    <property type="entry name" value="Replication Fork Single-Stranded Dna Binding Protein"/>
    <property type="match status" value="1"/>
</dbReference>